<organism evidence="1">
    <name type="scientific">Corynebacterium glutamicum (strain R)</name>
    <dbReference type="NCBI Taxonomy" id="340322"/>
    <lineage>
        <taxon>Bacteria</taxon>
        <taxon>Bacillati</taxon>
        <taxon>Actinomycetota</taxon>
        <taxon>Actinomycetes</taxon>
        <taxon>Mycobacteriales</taxon>
        <taxon>Corynebacteriaceae</taxon>
        <taxon>Corynebacterium</taxon>
    </lineage>
</organism>
<gene>
    <name evidence="1" type="ordered locus">cgR_6150</name>
</gene>
<name>A0AB72VG13_CORGB</name>
<proteinExistence type="predicted"/>
<reference evidence="1" key="1">
    <citation type="journal article" date="2007" name="Microbiology">
        <title>Comparative analysis of the Corynebacterium glutamicum group and complete genome sequence of strain R.</title>
        <authorList>
            <person name="Yukawa H."/>
            <person name="Omumasaba C.A."/>
            <person name="Nonaka H."/>
            <person name="Kos P."/>
            <person name="Okai N."/>
            <person name="Suzuki N."/>
            <person name="Suda M."/>
            <person name="Tsuge Y."/>
            <person name="Watanabe J."/>
            <person name="Ikeda Y."/>
            <person name="Vertes A.A."/>
            <person name="Inui M."/>
        </authorList>
    </citation>
    <scope>NUCLEOTIDE SEQUENCE</scope>
    <source>
        <strain evidence="1">R</strain>
    </source>
</reference>
<dbReference type="EMBL" id="AP009044">
    <property type="protein sequence ID" value="BAQ21212.1"/>
    <property type="molecule type" value="Genomic_DNA"/>
</dbReference>
<sequence>MPLFKQQHAKLSTGELALAKFKGLNTVQEGRYFILGGLMLYVAEVGETQQVNVGNRERTKERLRVIF</sequence>
<evidence type="ECO:0000313" key="1">
    <source>
        <dbReference type="EMBL" id="BAQ21212.1"/>
    </source>
</evidence>
<dbReference type="Proteomes" id="UP000006698">
    <property type="component" value="Chromosome"/>
</dbReference>
<dbReference type="AlphaFoldDB" id="A0AB72VG13"/>
<protein>
    <submittedName>
        <fullName evidence="1">Uncharacterized protein</fullName>
    </submittedName>
</protein>
<accession>A0AB72VG13</accession>
<dbReference type="KEGG" id="cgt:cgR_6150"/>